<accession>A0A3Q7FWF1</accession>
<evidence type="ECO:0000313" key="2">
    <source>
        <dbReference type="Proteomes" id="UP000004994"/>
    </source>
</evidence>
<dbReference type="Proteomes" id="UP000004994">
    <property type="component" value="Chromosome 3"/>
</dbReference>
<dbReference type="EnsemblPlants" id="Solyc03g119750.3.1">
    <property type="protein sequence ID" value="Solyc03g119750.3.1"/>
    <property type="gene ID" value="Solyc03g119750.3"/>
</dbReference>
<protein>
    <submittedName>
        <fullName evidence="1">Uncharacterized protein</fullName>
    </submittedName>
</protein>
<organism evidence="1">
    <name type="scientific">Solanum lycopersicum</name>
    <name type="common">Tomato</name>
    <name type="synonym">Lycopersicon esculentum</name>
    <dbReference type="NCBI Taxonomy" id="4081"/>
    <lineage>
        <taxon>Eukaryota</taxon>
        <taxon>Viridiplantae</taxon>
        <taxon>Streptophyta</taxon>
        <taxon>Embryophyta</taxon>
        <taxon>Tracheophyta</taxon>
        <taxon>Spermatophyta</taxon>
        <taxon>Magnoliopsida</taxon>
        <taxon>eudicotyledons</taxon>
        <taxon>Gunneridae</taxon>
        <taxon>Pentapetalae</taxon>
        <taxon>asterids</taxon>
        <taxon>lamiids</taxon>
        <taxon>Solanales</taxon>
        <taxon>Solanaceae</taxon>
        <taxon>Solanoideae</taxon>
        <taxon>Solaneae</taxon>
        <taxon>Solanum</taxon>
        <taxon>Solanum subgen. Lycopersicon</taxon>
    </lineage>
</organism>
<dbReference type="AlphaFoldDB" id="A0A3Q7FWF1"/>
<dbReference type="Gramene" id="Solyc03g119750.3.1">
    <property type="protein sequence ID" value="Solyc03g119750.3.1"/>
    <property type="gene ID" value="Solyc03g119750.3"/>
</dbReference>
<sequence>MTIVLGGNVLLQQSTTLEEGSDVTSSKLREDLQAVFHVLPKDMQQLMLMNPERAALELNFSMICCKITLAKNYYLLKLFRCTEITFFF</sequence>
<keyword evidence="2" id="KW-1185">Reference proteome</keyword>
<dbReference type="InParanoid" id="A0A3Q7FWF1"/>
<proteinExistence type="predicted"/>
<name>A0A3Q7FWF1_SOLLC</name>
<reference evidence="1" key="2">
    <citation type="submission" date="2019-01" db="UniProtKB">
        <authorList>
            <consortium name="EnsemblPlants"/>
        </authorList>
    </citation>
    <scope>IDENTIFICATION</scope>
    <source>
        <strain evidence="1">cv. Heinz 1706</strain>
    </source>
</reference>
<reference evidence="1" key="1">
    <citation type="journal article" date="2012" name="Nature">
        <title>The tomato genome sequence provides insights into fleshy fruit evolution.</title>
        <authorList>
            <consortium name="Tomato Genome Consortium"/>
        </authorList>
    </citation>
    <scope>NUCLEOTIDE SEQUENCE [LARGE SCALE GENOMIC DNA]</scope>
    <source>
        <strain evidence="1">cv. Heinz 1706</strain>
    </source>
</reference>
<evidence type="ECO:0000313" key="1">
    <source>
        <dbReference type="EnsemblPlants" id="Solyc03g119750.3.1"/>
    </source>
</evidence>